<accession>A0A4Q9QW82</accession>
<dbReference type="CDD" id="cd19488">
    <property type="entry name" value="KaiC-like_N"/>
    <property type="match status" value="1"/>
</dbReference>
<dbReference type="InterPro" id="IPR030665">
    <property type="entry name" value="KaiC"/>
</dbReference>
<reference evidence="8 9" key="1">
    <citation type="submission" date="2018-06" db="EMBL/GenBank/DDBJ databases">
        <title>Three novel Pseudomonas species isolated from symptomatic oak.</title>
        <authorList>
            <person name="Bueno-Gonzalez V."/>
            <person name="Brady C."/>
        </authorList>
    </citation>
    <scope>NUCLEOTIDE SEQUENCE [LARGE SCALE GENOMIC DNA]</scope>
    <source>
        <strain evidence="8 9">P6B</strain>
    </source>
</reference>
<evidence type="ECO:0000256" key="6">
    <source>
        <dbReference type="ARBA" id="ARBA00022801"/>
    </source>
</evidence>
<evidence type="ECO:0000256" key="3">
    <source>
        <dbReference type="ARBA" id="ARBA00022679"/>
    </source>
</evidence>
<keyword evidence="4" id="KW-0677">Repeat</keyword>
<dbReference type="InterPro" id="IPR051347">
    <property type="entry name" value="Circadian_clock_KaiC-rel"/>
</dbReference>
<sequence>MSETAERIPSGSQGLDSILGGGLPPSRLYLLEGSPGSGKTTLALQFLLQGVARGERCLYITLSETSEELQAVAASHGWSLQGIDLFELASAEEVLGDGREQSILHPWEVELGGTIRLIQNEVERIAPARVVFDSLSELRLLAQDSLRYRRQVLALKQFFAPRQATVFLVDDLTGNKGERDAHLHSLCHGVFTLERLTLDFGAARRRLQVQKLRGVDFAAGLHDFVIRKGGLRVFPRLVAAQHHVPFDGSPVASGIAGLDALLGGGPLRGTSTLVTGPAGSGKTSLALQYLNAACLRGERCTLYEFDERIGTLLIRSQAMGLQLREHIANGLLTIRQIDPAEVSPGEFAWQVREEVERNDCRLLVIDSLSGYLAAMPQEQQLILQVHELLSYLSQRGVSTFLINPQHGLVGSMSTGNLNISYVADAVVLLRFFEAQGRIRKAVSIIKNRSGLHEDSIRELRIDRQGVRVGDVLVDFKGVLSGTPEYLGNALPLMENRAGER</sequence>
<keyword evidence="6" id="KW-0378">Hydrolase</keyword>
<organism evidence="8 9">
    <name type="scientific">Phytopseudomonas dryadis</name>
    <dbReference type="NCBI Taxonomy" id="2487520"/>
    <lineage>
        <taxon>Bacteria</taxon>
        <taxon>Pseudomonadati</taxon>
        <taxon>Pseudomonadota</taxon>
        <taxon>Gammaproteobacteria</taxon>
        <taxon>Pseudomonadales</taxon>
        <taxon>Pseudomonadaceae</taxon>
        <taxon>Phytopseudomonas</taxon>
    </lineage>
</organism>
<dbReference type="PIRSF" id="PIRSF039117">
    <property type="entry name" value="KaiC"/>
    <property type="match status" value="1"/>
</dbReference>
<dbReference type="Proteomes" id="UP000293172">
    <property type="component" value="Unassembled WGS sequence"/>
</dbReference>
<dbReference type="GO" id="GO:0004674">
    <property type="term" value="F:protein serine/threonine kinase activity"/>
    <property type="evidence" value="ECO:0007669"/>
    <property type="project" value="UniProtKB-EC"/>
</dbReference>
<gene>
    <name evidence="8" type="ORF">DNK44_18955</name>
</gene>
<dbReference type="SUPFAM" id="SSF52540">
    <property type="entry name" value="P-loop containing nucleoside triphosphate hydrolases"/>
    <property type="match status" value="2"/>
</dbReference>
<dbReference type="GO" id="GO:0016787">
    <property type="term" value="F:hydrolase activity"/>
    <property type="evidence" value="ECO:0007669"/>
    <property type="project" value="UniProtKB-KW"/>
</dbReference>
<evidence type="ECO:0000313" key="9">
    <source>
        <dbReference type="Proteomes" id="UP000293172"/>
    </source>
</evidence>
<keyword evidence="2" id="KW-0597">Phosphoprotein</keyword>
<dbReference type="RefSeq" id="WP_131198750.1">
    <property type="nucleotide sequence ID" value="NZ_QJUL01000032.1"/>
</dbReference>
<dbReference type="InterPro" id="IPR014774">
    <property type="entry name" value="KaiC-like_dom"/>
</dbReference>
<dbReference type="AlphaFoldDB" id="A0A4Q9QW82"/>
<comment type="caution">
    <text evidence="8">The sequence shown here is derived from an EMBL/GenBank/DDBJ whole genome shotgun (WGS) entry which is preliminary data.</text>
</comment>
<dbReference type="EC" id="2.7.11.1" evidence="1"/>
<evidence type="ECO:0000256" key="5">
    <source>
        <dbReference type="ARBA" id="ARBA00022777"/>
    </source>
</evidence>
<dbReference type="PANTHER" id="PTHR42926:SF1">
    <property type="entry name" value="CIRCADIAN CLOCK OSCILLATOR PROTEIN KAIC 1"/>
    <property type="match status" value="1"/>
</dbReference>
<evidence type="ECO:0000259" key="7">
    <source>
        <dbReference type="PROSITE" id="PS51146"/>
    </source>
</evidence>
<feature type="domain" description="KaiC" evidence="7">
    <location>
        <begin position="6"/>
        <end position="247"/>
    </location>
</feature>
<dbReference type="PANTHER" id="PTHR42926">
    <property type="match status" value="1"/>
</dbReference>
<evidence type="ECO:0000256" key="2">
    <source>
        <dbReference type="ARBA" id="ARBA00022553"/>
    </source>
</evidence>
<dbReference type="Pfam" id="PF06745">
    <property type="entry name" value="ATPase"/>
    <property type="match status" value="2"/>
</dbReference>
<dbReference type="InterPro" id="IPR027417">
    <property type="entry name" value="P-loop_NTPase"/>
</dbReference>
<dbReference type="InterPro" id="IPR010624">
    <property type="entry name" value="KaiC_dom"/>
</dbReference>
<dbReference type="GO" id="GO:0005524">
    <property type="term" value="F:ATP binding"/>
    <property type="evidence" value="ECO:0007669"/>
    <property type="project" value="InterPro"/>
</dbReference>
<dbReference type="CDD" id="cd19487">
    <property type="entry name" value="KaiC-like_C"/>
    <property type="match status" value="1"/>
</dbReference>
<evidence type="ECO:0000256" key="4">
    <source>
        <dbReference type="ARBA" id="ARBA00022737"/>
    </source>
</evidence>
<name>A0A4Q9QW82_9GAMM</name>
<dbReference type="InterPro" id="IPR003593">
    <property type="entry name" value="AAA+_ATPase"/>
</dbReference>
<dbReference type="EMBL" id="QJUL01000032">
    <property type="protein sequence ID" value="TBU88143.1"/>
    <property type="molecule type" value="Genomic_DNA"/>
</dbReference>
<dbReference type="OrthoDB" id="9787927at2"/>
<dbReference type="Gene3D" id="3.40.50.300">
    <property type="entry name" value="P-loop containing nucleotide triphosphate hydrolases"/>
    <property type="match status" value="2"/>
</dbReference>
<evidence type="ECO:0000313" key="8">
    <source>
        <dbReference type="EMBL" id="TBU88143.1"/>
    </source>
</evidence>
<protein>
    <recommendedName>
        <fullName evidence="1">non-specific serine/threonine protein kinase</fullName>
        <ecNumber evidence="1">2.7.11.1</ecNumber>
    </recommendedName>
</protein>
<dbReference type="SMART" id="SM00382">
    <property type="entry name" value="AAA"/>
    <property type="match status" value="2"/>
</dbReference>
<keyword evidence="5" id="KW-0418">Kinase</keyword>
<dbReference type="PROSITE" id="PS51146">
    <property type="entry name" value="KAIC"/>
    <property type="match status" value="2"/>
</dbReference>
<feature type="domain" description="KaiC" evidence="7">
    <location>
        <begin position="249"/>
        <end position="482"/>
    </location>
</feature>
<proteinExistence type="predicted"/>
<evidence type="ECO:0000256" key="1">
    <source>
        <dbReference type="ARBA" id="ARBA00012513"/>
    </source>
</evidence>
<keyword evidence="3" id="KW-0808">Transferase</keyword>